<accession>A0A2T7NE58</accession>
<reference evidence="5 6" key="1">
    <citation type="submission" date="2018-04" db="EMBL/GenBank/DDBJ databases">
        <title>The genome of golden apple snail Pomacea canaliculata provides insight into stress tolerance and invasive adaptation.</title>
        <authorList>
            <person name="Liu C."/>
            <person name="Liu B."/>
            <person name="Ren Y."/>
            <person name="Zhang Y."/>
            <person name="Wang H."/>
            <person name="Li S."/>
            <person name="Jiang F."/>
            <person name="Yin L."/>
            <person name="Zhang G."/>
            <person name="Qian W."/>
            <person name="Fan W."/>
        </authorList>
    </citation>
    <scope>NUCLEOTIDE SEQUENCE [LARGE SCALE GENOMIC DNA]</scope>
    <source>
        <strain evidence="5">SZHN2017</strain>
        <tissue evidence="5">Muscle</tissue>
    </source>
</reference>
<dbReference type="EMBL" id="PZQS01000013">
    <property type="protein sequence ID" value="PVD19422.1"/>
    <property type="molecule type" value="Genomic_DNA"/>
</dbReference>
<evidence type="ECO:0000256" key="2">
    <source>
        <dbReference type="ARBA" id="ARBA00022741"/>
    </source>
</evidence>
<gene>
    <name evidence="5" type="ORF">C0Q70_19911</name>
</gene>
<dbReference type="InterPro" id="IPR027417">
    <property type="entry name" value="P-loop_NTPase"/>
</dbReference>
<evidence type="ECO:0000313" key="6">
    <source>
        <dbReference type="Proteomes" id="UP000245119"/>
    </source>
</evidence>
<dbReference type="InterPro" id="IPR045058">
    <property type="entry name" value="GIMA/IAN/Toc"/>
</dbReference>
<dbReference type="AlphaFoldDB" id="A0A2T7NE58"/>
<dbReference type="PANTHER" id="PTHR10903">
    <property type="entry name" value="GTPASE, IMAP FAMILY MEMBER-RELATED"/>
    <property type="match status" value="1"/>
</dbReference>
<dbReference type="FunFam" id="3.40.50.300:FF:000366">
    <property type="entry name" value="GTPase, IMAP family member 2"/>
    <property type="match status" value="1"/>
</dbReference>
<dbReference type="SUPFAM" id="SSF52540">
    <property type="entry name" value="P-loop containing nucleoside triphosphate hydrolases"/>
    <property type="match status" value="2"/>
</dbReference>
<dbReference type="PANTHER" id="PTHR10903:SF184">
    <property type="entry name" value="GTP-BINDING PROTEIN A"/>
    <property type="match status" value="1"/>
</dbReference>
<name>A0A2T7NE58_POMCA</name>
<protein>
    <recommendedName>
        <fullName evidence="4">AIG1-type G domain-containing protein</fullName>
    </recommendedName>
</protein>
<dbReference type="GO" id="GO:0005525">
    <property type="term" value="F:GTP binding"/>
    <property type="evidence" value="ECO:0007669"/>
    <property type="project" value="UniProtKB-KW"/>
</dbReference>
<dbReference type="OrthoDB" id="431287at2759"/>
<dbReference type="Gene3D" id="3.40.50.300">
    <property type="entry name" value="P-loop containing nucleotide triphosphate hydrolases"/>
    <property type="match status" value="2"/>
</dbReference>
<evidence type="ECO:0000256" key="3">
    <source>
        <dbReference type="ARBA" id="ARBA00023134"/>
    </source>
</evidence>
<dbReference type="PROSITE" id="PS50007">
    <property type="entry name" value="PIPLC_X_DOMAIN"/>
    <property type="match status" value="1"/>
</dbReference>
<evidence type="ECO:0000256" key="1">
    <source>
        <dbReference type="ARBA" id="ARBA00008535"/>
    </source>
</evidence>
<evidence type="ECO:0000313" key="5">
    <source>
        <dbReference type="EMBL" id="PVD19422.1"/>
    </source>
</evidence>
<proteinExistence type="inferred from homology"/>
<evidence type="ECO:0000259" key="4">
    <source>
        <dbReference type="PROSITE" id="PS51720"/>
    </source>
</evidence>
<keyword evidence="3" id="KW-0342">GTP-binding</keyword>
<keyword evidence="2" id="KW-0547">Nucleotide-binding</keyword>
<feature type="domain" description="AIG1-type G" evidence="4">
    <location>
        <begin position="15"/>
        <end position="218"/>
    </location>
</feature>
<sequence length="780" mass="87997">MMASPTRGRFENFQEPECRLVVVGRTGSGKSSVVNILLDENLSRTEMSFESVTTDVKLYSRRRFQKEIRVVDTPGLFDSRPNMTNEKVKMMLATTGLLLAPGPHAFLLTIQLGQRLTEEEKAVFSHLVDIFGNDFLNYTIVVFTHGDELRKTKTNIEDFVKHAPTELANLLSQVFHRYVVFDNTKKGNSAKTLFDMVEGMVRRDQAMYYINQFFSDAETVISQVDEEVEHNYRPETLREKAREAMTGSELVQVINNIKRSASAASLSKEIDHEVKEAGKKKDDRELVSVLVRMIRTLSRREVNEEDFIFGPLDEIFFIDQDVDLLDLKLTCREGVVPSMANAGSINQYSTVVMTREVVAMSGKFENFQDAECRLVVVGRTGSGKSSVVNTLLGVDKCEVSMFAESTTSEVTLYPIQRYGKFLRVVDTPGPFDSRPTMTNKEVMERLAKVALVLSPGPHAFLLTLQIGHRMTDEEKAVLKHLKDVFGDLYLKHTIIVFTRGDELKAKKVTIDAYIEKAPADLKTLLQDACQRYVVFDNIDKGGCAKGLLDLVDKMARHGASRFYSSALFKDAEKVLARSEREEVGKLTGERQVSDLNRNEVATMIKSIRASRVSLKDEEPEPSARDLNALTSFLMRLIGIVIRSDVSEGKQTGAIERMMASPSMLWEYWPTCVIMAVECARPLQEFPLLEIPDKTNVRKTYPRYVGVFACVRARANDEERGIATEGWRGRQQPHLTIADDSIASEARTETRIGRRHSSQGLYFLSEEEHPRTAFGPSAMHL</sequence>
<organism evidence="5 6">
    <name type="scientific">Pomacea canaliculata</name>
    <name type="common">Golden apple snail</name>
    <dbReference type="NCBI Taxonomy" id="400727"/>
    <lineage>
        <taxon>Eukaryota</taxon>
        <taxon>Metazoa</taxon>
        <taxon>Spiralia</taxon>
        <taxon>Lophotrochozoa</taxon>
        <taxon>Mollusca</taxon>
        <taxon>Gastropoda</taxon>
        <taxon>Caenogastropoda</taxon>
        <taxon>Architaenioglossa</taxon>
        <taxon>Ampullarioidea</taxon>
        <taxon>Ampullariidae</taxon>
        <taxon>Pomacea</taxon>
    </lineage>
</organism>
<dbReference type="InterPro" id="IPR006703">
    <property type="entry name" value="G_AIG1"/>
</dbReference>
<dbReference type="Pfam" id="PF04548">
    <property type="entry name" value="AIG1"/>
    <property type="match status" value="2"/>
</dbReference>
<comment type="similarity">
    <text evidence="1">Belongs to the TRAFAC class TrmE-Era-EngA-EngB-Septin-like GTPase superfamily. AIG1/Toc34/Toc159-like paraseptin GTPase family. IAN subfamily.</text>
</comment>
<dbReference type="PROSITE" id="PS51720">
    <property type="entry name" value="G_AIG1"/>
    <property type="match status" value="2"/>
</dbReference>
<dbReference type="STRING" id="400727.A0A2T7NE58"/>
<comment type="caution">
    <text evidence="5">The sequence shown here is derived from an EMBL/GenBank/DDBJ whole genome shotgun (WGS) entry which is preliminary data.</text>
</comment>
<dbReference type="Proteomes" id="UP000245119">
    <property type="component" value="Linkage Group LG13"/>
</dbReference>
<keyword evidence="6" id="KW-1185">Reference proteome</keyword>
<feature type="domain" description="AIG1-type G" evidence="4">
    <location>
        <begin position="369"/>
        <end position="572"/>
    </location>
</feature>